<evidence type="ECO:0000256" key="8">
    <source>
        <dbReference type="ARBA" id="ARBA00022691"/>
    </source>
</evidence>
<comment type="similarity">
    <text evidence="2">Belongs to the methyltransferase superfamily. L-isoaspartyl/D-aspartyl protein methyltransferase family.</text>
</comment>
<evidence type="ECO:0000256" key="5">
    <source>
        <dbReference type="ARBA" id="ARBA00022490"/>
    </source>
</evidence>
<keyword evidence="6 12" id="KW-0489">Methyltransferase</keyword>
<evidence type="ECO:0000256" key="6">
    <source>
        <dbReference type="ARBA" id="ARBA00022603"/>
    </source>
</evidence>
<dbReference type="Gene3D" id="3.40.50.150">
    <property type="entry name" value="Vaccinia Virus protein VP39"/>
    <property type="match status" value="1"/>
</dbReference>
<evidence type="ECO:0000256" key="10">
    <source>
        <dbReference type="ARBA" id="ARBA00031323"/>
    </source>
</evidence>
<protein>
    <recommendedName>
        <fullName evidence="4">Protein-L-isoaspartate O-methyltransferase</fullName>
        <ecNumber evidence="3">2.1.1.77</ecNumber>
    </recommendedName>
    <alternativeName>
        <fullName evidence="11">L-isoaspartyl protein carboxyl methyltransferase</fullName>
    </alternativeName>
    <alternativeName>
        <fullName evidence="9">Protein L-isoaspartyl methyltransferase</fullName>
    </alternativeName>
    <alternativeName>
        <fullName evidence="10">Protein-beta-aspartate methyltransferase</fullName>
    </alternativeName>
</protein>
<dbReference type="RefSeq" id="WP_281254704.1">
    <property type="nucleotide sequence ID" value="NZ_FOLM01000013.1"/>
</dbReference>
<dbReference type="PANTHER" id="PTHR11579">
    <property type="entry name" value="PROTEIN-L-ISOASPARTATE O-METHYLTRANSFERASE"/>
    <property type="match status" value="1"/>
</dbReference>
<keyword evidence="5" id="KW-0963">Cytoplasm</keyword>
<sequence>MKQGAETERRTSTPAGAAAEIERTAERLRKELAAALEDAGDLPDPAWRAAFRAVPRHLFVPYYYDPSGLKISREQRPGLWLRGVHSDNALVTRRFGGEPTSSSSQPSLMAEMLHQLETADGQRVLEIGTGTGYNAALLAHRLGDTNVTSIDITPELTAAARAHLAEAGYHPTVITGDGALGWPEKAPYHRIIATCRVDTVPLPWLRQLTRDGLMVAPLGNAVARLRRTGADEAEGRFLAGAWFMPLRATASATAVGRPPVTAPPAEPGPADARRTALGAAAVDDDDFRFLLSLVEPDLDWRRDPDPEGDSPTLVCLRAADGSIARLHRAGRVEEAGPRRLWARLEELHDVWTAAGRPGPRRFGITVDGPYQTLWTDSPDGPSWLLPHR</sequence>
<proteinExistence type="inferred from homology"/>
<dbReference type="EC" id="2.1.1.77" evidence="3"/>
<dbReference type="PROSITE" id="PS01279">
    <property type="entry name" value="PCMT"/>
    <property type="match status" value="1"/>
</dbReference>
<dbReference type="STRING" id="910347.SAMN05421773_11388"/>
<reference evidence="12 13" key="1">
    <citation type="submission" date="2016-10" db="EMBL/GenBank/DDBJ databases">
        <authorList>
            <person name="de Groot N.N."/>
        </authorList>
    </citation>
    <scope>NUCLEOTIDE SEQUENCE [LARGE SCALE GENOMIC DNA]</scope>
    <source>
        <strain evidence="12 13">CGMCC 4.5739</strain>
    </source>
</reference>
<evidence type="ECO:0000313" key="12">
    <source>
        <dbReference type="EMBL" id="SFD33471.1"/>
    </source>
</evidence>
<dbReference type="SUPFAM" id="SSF53335">
    <property type="entry name" value="S-adenosyl-L-methionine-dependent methyltransferases"/>
    <property type="match status" value="1"/>
</dbReference>
<gene>
    <name evidence="12" type="ORF">SAMN05421773_11388</name>
</gene>
<dbReference type="PANTHER" id="PTHR11579:SF0">
    <property type="entry name" value="PROTEIN-L-ISOASPARTATE(D-ASPARTATE) O-METHYLTRANSFERASE"/>
    <property type="match status" value="1"/>
</dbReference>
<comment type="subcellular location">
    <subcellularLocation>
        <location evidence="1">Cytoplasm</location>
    </subcellularLocation>
</comment>
<evidence type="ECO:0000313" key="13">
    <source>
        <dbReference type="Proteomes" id="UP000199207"/>
    </source>
</evidence>
<dbReference type="Pfam" id="PF01135">
    <property type="entry name" value="PCMT"/>
    <property type="match status" value="1"/>
</dbReference>
<evidence type="ECO:0000256" key="11">
    <source>
        <dbReference type="ARBA" id="ARBA00031350"/>
    </source>
</evidence>
<dbReference type="GO" id="GO:0005737">
    <property type="term" value="C:cytoplasm"/>
    <property type="evidence" value="ECO:0007669"/>
    <property type="project" value="UniProtKB-SubCell"/>
</dbReference>
<keyword evidence="13" id="KW-1185">Reference proteome</keyword>
<keyword evidence="8" id="KW-0949">S-adenosyl-L-methionine</keyword>
<dbReference type="CDD" id="cd02440">
    <property type="entry name" value="AdoMet_MTases"/>
    <property type="match status" value="1"/>
</dbReference>
<evidence type="ECO:0000256" key="1">
    <source>
        <dbReference type="ARBA" id="ARBA00004496"/>
    </source>
</evidence>
<keyword evidence="7 12" id="KW-0808">Transferase</keyword>
<evidence type="ECO:0000256" key="3">
    <source>
        <dbReference type="ARBA" id="ARBA00011890"/>
    </source>
</evidence>
<evidence type="ECO:0000256" key="9">
    <source>
        <dbReference type="ARBA" id="ARBA00030757"/>
    </source>
</evidence>
<dbReference type="InterPro" id="IPR000682">
    <property type="entry name" value="PCMT"/>
</dbReference>
<evidence type="ECO:0000256" key="2">
    <source>
        <dbReference type="ARBA" id="ARBA00005369"/>
    </source>
</evidence>
<dbReference type="GO" id="GO:0004719">
    <property type="term" value="F:protein-L-isoaspartate (D-aspartate) O-methyltransferase activity"/>
    <property type="evidence" value="ECO:0007669"/>
    <property type="project" value="UniProtKB-EC"/>
</dbReference>
<evidence type="ECO:0000256" key="7">
    <source>
        <dbReference type="ARBA" id="ARBA00022679"/>
    </source>
</evidence>
<dbReference type="GO" id="GO:0032259">
    <property type="term" value="P:methylation"/>
    <property type="evidence" value="ECO:0007669"/>
    <property type="project" value="UniProtKB-KW"/>
</dbReference>
<dbReference type="EMBL" id="FOLM01000013">
    <property type="protein sequence ID" value="SFD33471.1"/>
    <property type="molecule type" value="Genomic_DNA"/>
</dbReference>
<evidence type="ECO:0000256" key="4">
    <source>
        <dbReference type="ARBA" id="ARBA00013346"/>
    </source>
</evidence>
<dbReference type="InterPro" id="IPR029063">
    <property type="entry name" value="SAM-dependent_MTases_sf"/>
</dbReference>
<name>A0A1I1RGN9_9ACTN</name>
<dbReference type="Proteomes" id="UP000199207">
    <property type="component" value="Unassembled WGS sequence"/>
</dbReference>
<accession>A0A1I1RGN9</accession>
<organism evidence="12 13">
    <name type="scientific">Streptomyces aidingensis</name>
    <dbReference type="NCBI Taxonomy" id="910347"/>
    <lineage>
        <taxon>Bacteria</taxon>
        <taxon>Bacillati</taxon>
        <taxon>Actinomycetota</taxon>
        <taxon>Actinomycetes</taxon>
        <taxon>Kitasatosporales</taxon>
        <taxon>Streptomycetaceae</taxon>
        <taxon>Streptomyces</taxon>
    </lineage>
</organism>
<dbReference type="AlphaFoldDB" id="A0A1I1RGN9"/>